<comment type="caution">
    <text evidence="2">The sequence shown here is derived from an EMBL/GenBank/DDBJ whole genome shotgun (WGS) entry which is preliminary data.</text>
</comment>
<dbReference type="EMBL" id="JAJFAZ020000004">
    <property type="protein sequence ID" value="KAI5333753.1"/>
    <property type="molecule type" value="Genomic_DNA"/>
</dbReference>
<accession>A0AAD4VYX4</accession>
<name>A0AAD4VYX4_PRUDU</name>
<dbReference type="Proteomes" id="UP001054821">
    <property type="component" value="Chromosome 4"/>
</dbReference>
<gene>
    <name evidence="2" type="ORF">L3X38_023885</name>
</gene>
<protein>
    <submittedName>
        <fullName evidence="2">Uncharacterized protein</fullName>
    </submittedName>
</protein>
<evidence type="ECO:0000256" key="1">
    <source>
        <dbReference type="SAM" id="MobiDB-lite"/>
    </source>
</evidence>
<dbReference type="PANTHER" id="PTHR34222:SF99">
    <property type="entry name" value="PROTEIN, PUTATIVE-RELATED"/>
    <property type="match status" value="1"/>
</dbReference>
<evidence type="ECO:0000313" key="3">
    <source>
        <dbReference type="Proteomes" id="UP001054821"/>
    </source>
</evidence>
<proteinExistence type="predicted"/>
<reference evidence="2 3" key="1">
    <citation type="journal article" date="2022" name="G3 (Bethesda)">
        <title>Whole-genome sequence and methylome profiling of the almond [Prunus dulcis (Mill.) D.A. Webb] cultivar 'Nonpareil'.</title>
        <authorList>
            <person name="D'Amico-Willman K.M."/>
            <person name="Ouma W.Z."/>
            <person name="Meulia T."/>
            <person name="Sideli G.M."/>
            <person name="Gradziel T.M."/>
            <person name="Fresnedo-Ramirez J."/>
        </authorList>
    </citation>
    <scope>NUCLEOTIDE SEQUENCE [LARGE SCALE GENOMIC DNA]</scope>
    <source>
        <strain evidence="2">Clone GOH B32 T37-40</strain>
    </source>
</reference>
<dbReference type="AlphaFoldDB" id="A0AAD4VYX4"/>
<keyword evidence="3" id="KW-1185">Reference proteome</keyword>
<feature type="compositionally biased region" description="Polar residues" evidence="1">
    <location>
        <begin position="207"/>
        <end position="222"/>
    </location>
</feature>
<organism evidence="2 3">
    <name type="scientific">Prunus dulcis</name>
    <name type="common">Almond</name>
    <name type="synonym">Amygdalus dulcis</name>
    <dbReference type="NCBI Taxonomy" id="3755"/>
    <lineage>
        <taxon>Eukaryota</taxon>
        <taxon>Viridiplantae</taxon>
        <taxon>Streptophyta</taxon>
        <taxon>Embryophyta</taxon>
        <taxon>Tracheophyta</taxon>
        <taxon>Spermatophyta</taxon>
        <taxon>Magnoliopsida</taxon>
        <taxon>eudicotyledons</taxon>
        <taxon>Gunneridae</taxon>
        <taxon>Pentapetalae</taxon>
        <taxon>rosids</taxon>
        <taxon>fabids</taxon>
        <taxon>Rosales</taxon>
        <taxon>Rosaceae</taxon>
        <taxon>Amygdaloideae</taxon>
        <taxon>Amygdaleae</taxon>
        <taxon>Prunus</taxon>
    </lineage>
</organism>
<dbReference type="PANTHER" id="PTHR34222">
    <property type="entry name" value="GAG_PRE-INTEGRS DOMAIN-CONTAINING PROTEIN"/>
    <property type="match status" value="1"/>
</dbReference>
<feature type="region of interest" description="Disordered" evidence="1">
    <location>
        <begin position="194"/>
        <end position="222"/>
    </location>
</feature>
<evidence type="ECO:0000313" key="2">
    <source>
        <dbReference type="EMBL" id="KAI5333753.1"/>
    </source>
</evidence>
<sequence length="222" mass="24844">MELSKSRHRNPILMNTQYGCAETSYLTQDQLSVAAYYTKLKGLSDELASYTDSSTYTCASHNDRNKLMQLLMGLNESYSAVRGQILLTNPLSYVHQAYSFINQEEKQCTLEASRALLEPLILLPWLLKLDALIRIDPPITRIVTLTGQTQTFPRPPTMMTAALDLQGTDPIALIAPIMNGHHIDTCWKLHGYPEGHPRHKPKKNRGGPSSNHVSEGPTNDEI</sequence>